<comment type="similarity">
    <text evidence="5">Belongs to the 4-toluene sulfonate uptake permease (TSUP) (TC 2.A.102) family.</text>
</comment>
<dbReference type="PANTHER" id="PTHR43701:SF12">
    <property type="entry name" value="MEMBRANE TRANSPORTER PROTEIN YTNM-RELATED"/>
    <property type="match status" value="1"/>
</dbReference>
<dbReference type="InterPro" id="IPR051598">
    <property type="entry name" value="TSUP/Inactive_protease-like"/>
</dbReference>
<organism evidence="6 7">
    <name type="scientific">Bartonella australis (strain Aust/NH1)</name>
    <dbReference type="NCBI Taxonomy" id="1094489"/>
    <lineage>
        <taxon>Bacteria</taxon>
        <taxon>Pseudomonadati</taxon>
        <taxon>Pseudomonadota</taxon>
        <taxon>Alphaproteobacteria</taxon>
        <taxon>Hyphomicrobiales</taxon>
        <taxon>Bartonellaceae</taxon>
        <taxon>Bartonella</taxon>
    </lineage>
</organism>
<dbReference type="eggNOG" id="COG0730">
    <property type="taxonomic scope" value="Bacteria"/>
</dbReference>
<evidence type="ECO:0000256" key="2">
    <source>
        <dbReference type="ARBA" id="ARBA00022692"/>
    </source>
</evidence>
<dbReference type="Pfam" id="PF01925">
    <property type="entry name" value="TauE"/>
    <property type="match status" value="1"/>
</dbReference>
<proteinExistence type="inferred from homology"/>
<feature type="transmembrane region" description="Helical" evidence="5">
    <location>
        <begin position="82"/>
        <end position="104"/>
    </location>
</feature>
<evidence type="ECO:0000256" key="4">
    <source>
        <dbReference type="ARBA" id="ARBA00023136"/>
    </source>
</evidence>
<keyword evidence="7" id="KW-1185">Reference proteome</keyword>
<dbReference type="HOGENOM" id="CLU_045498_0_0_5"/>
<gene>
    <name evidence="6" type="ordered locus">BAnh1_09200</name>
</gene>
<keyword evidence="3 5" id="KW-1133">Transmembrane helix</keyword>
<evidence type="ECO:0000256" key="1">
    <source>
        <dbReference type="ARBA" id="ARBA00004141"/>
    </source>
</evidence>
<comment type="subcellular location">
    <subcellularLocation>
        <location evidence="5">Cell membrane</location>
        <topology evidence="5">Multi-pass membrane protein</topology>
    </subcellularLocation>
    <subcellularLocation>
        <location evidence="1">Membrane</location>
        <topology evidence="1">Multi-pass membrane protein</topology>
    </subcellularLocation>
</comment>
<evidence type="ECO:0000313" key="6">
    <source>
        <dbReference type="EMBL" id="AGF74793.1"/>
    </source>
</evidence>
<sequence length="306" mass="32931">MSVYLPIAEMSLDALVLISMGAVVGFISGLFGVGGGFLITPLLIFYNIPPAIAVGTGANQMIASSVTGAITHFKRRTLDIKIGIFLVLGGGVGSVTGIQIFSVLKRWGQLDFVISLLYIVLLGSVGSLMIVESLCAIMRRSGGQKIGVRRLSRHNWIHRLPFKMRFRASMICVSVIPVLVIGFITGLLSSIMGIGGGFITVPALIYLLHVPTNVVIGTSLFQITFVSAFTTVLQSVSHQSVDIVLAFLLMLGGGVGAQYGTWAGRKLKAEQLRMALAFLVLIVCTRLAFQLFIRPDNLFSLTILMR</sequence>
<protein>
    <recommendedName>
        <fullName evidence="5">Probable membrane transporter protein</fullName>
    </recommendedName>
</protein>
<keyword evidence="5" id="KW-1003">Cell membrane</keyword>
<feature type="transmembrane region" description="Helical" evidence="5">
    <location>
        <begin position="243"/>
        <end position="262"/>
    </location>
</feature>
<evidence type="ECO:0000256" key="5">
    <source>
        <dbReference type="RuleBase" id="RU363041"/>
    </source>
</evidence>
<dbReference type="RefSeq" id="WP_015398300.1">
    <property type="nucleotide sequence ID" value="NC_020300.1"/>
</dbReference>
<dbReference type="KEGG" id="baus:BAnh1_09200"/>
<dbReference type="STRING" id="1094489.BAnh1_09200"/>
<feature type="transmembrane region" description="Helical" evidence="5">
    <location>
        <begin position="116"/>
        <end position="137"/>
    </location>
</feature>
<feature type="transmembrane region" description="Helical" evidence="5">
    <location>
        <begin position="12"/>
        <end position="45"/>
    </location>
</feature>
<dbReference type="AlphaFoldDB" id="M1NU05"/>
<dbReference type="EMBL" id="CP003123">
    <property type="protein sequence ID" value="AGF74793.1"/>
    <property type="molecule type" value="Genomic_DNA"/>
</dbReference>
<accession>M1NU05</accession>
<dbReference type="PANTHER" id="PTHR43701">
    <property type="entry name" value="MEMBRANE TRANSPORTER PROTEIN MJ0441-RELATED"/>
    <property type="match status" value="1"/>
</dbReference>
<dbReference type="InterPro" id="IPR002781">
    <property type="entry name" value="TM_pro_TauE-like"/>
</dbReference>
<evidence type="ECO:0000313" key="7">
    <source>
        <dbReference type="Proteomes" id="UP000011729"/>
    </source>
</evidence>
<feature type="transmembrane region" description="Helical" evidence="5">
    <location>
        <begin position="166"/>
        <end position="184"/>
    </location>
</feature>
<keyword evidence="2 5" id="KW-0812">Transmembrane</keyword>
<dbReference type="PATRIC" id="fig|1094489.3.peg.1127"/>
<evidence type="ECO:0000256" key="3">
    <source>
        <dbReference type="ARBA" id="ARBA00022989"/>
    </source>
</evidence>
<name>M1NU05_BARAA</name>
<dbReference type="Proteomes" id="UP000011729">
    <property type="component" value="Chromosome"/>
</dbReference>
<keyword evidence="4 5" id="KW-0472">Membrane</keyword>
<reference evidence="6 7" key="1">
    <citation type="journal article" date="2013" name="PLoS Genet.">
        <title>A gene transfer agent and a dynamic repertoire of secretion systems hold the keys to the explosive radiation of the emerging pathogen Bartonella.</title>
        <authorList>
            <person name="Guy L."/>
            <person name="Nystedt B."/>
            <person name="Toft C."/>
            <person name="Zaremba-Niedzwiedzka K."/>
            <person name="Berglund E.C."/>
            <person name="Granberg F."/>
            <person name="Naslund K."/>
            <person name="Eriksson A.S."/>
            <person name="Andersson S.G."/>
        </authorList>
    </citation>
    <scope>NUCLEOTIDE SEQUENCE [LARGE SCALE GENOMIC DNA]</scope>
    <source>
        <strain evidence="6 7">Aust/NH1</strain>
    </source>
</reference>
<dbReference type="GO" id="GO:0005886">
    <property type="term" value="C:plasma membrane"/>
    <property type="evidence" value="ECO:0007669"/>
    <property type="project" value="UniProtKB-SubCell"/>
</dbReference>
<feature type="transmembrane region" description="Helical" evidence="5">
    <location>
        <begin position="215"/>
        <end position="237"/>
    </location>
</feature>
<dbReference type="OrthoDB" id="9779078at2"/>
<feature type="transmembrane region" description="Helical" evidence="5">
    <location>
        <begin position="274"/>
        <end position="293"/>
    </location>
</feature>